<dbReference type="InterPro" id="IPR024409">
    <property type="entry name" value="DUF3833"/>
</dbReference>
<evidence type="ECO:0000313" key="1">
    <source>
        <dbReference type="EMBL" id="UTW12439.1"/>
    </source>
</evidence>
<keyword evidence="2" id="KW-1185">Reference proteome</keyword>
<protein>
    <submittedName>
        <fullName evidence="1">DUF3833 domain-containing protein</fullName>
    </submittedName>
</protein>
<accession>A0ABY5HMD9</accession>
<dbReference type="EMBL" id="CP073347">
    <property type="protein sequence ID" value="UTW12439.1"/>
    <property type="molecule type" value="Genomic_DNA"/>
</dbReference>
<evidence type="ECO:0000313" key="2">
    <source>
        <dbReference type="Proteomes" id="UP001058461"/>
    </source>
</evidence>
<gene>
    <name evidence="1" type="ORF">KDW95_01775</name>
</gene>
<name>A0ABY5HMD9_9GAMM</name>
<dbReference type="Proteomes" id="UP001058461">
    <property type="component" value="Chromosome"/>
</dbReference>
<organism evidence="1 2">
    <name type="scientific">Marinobacterium rhizophilum</name>
    <dbReference type="NCBI Taxonomy" id="420402"/>
    <lineage>
        <taxon>Bacteria</taxon>
        <taxon>Pseudomonadati</taxon>
        <taxon>Pseudomonadota</taxon>
        <taxon>Gammaproteobacteria</taxon>
        <taxon>Oceanospirillales</taxon>
        <taxon>Oceanospirillaceae</taxon>
        <taxon>Marinobacterium</taxon>
    </lineage>
</organism>
<proteinExistence type="predicted"/>
<sequence length="178" mass="20686">MLVLISLCLAGCSDMRIEQFRDAGPRLRLESYFDGRVLAWGSFEDRFGTVRRQFFVEIQGHWDGSELVLHEEFSYSDGEQQTRVWHIRPDGADGYTGRASDIIGIARGQMAGNALHWQYDMELAIGDRQWRVHFDDWMLLQQGGVMLNRAQVSKWGLRIGEVRLFFLKPETVRDQFEL</sequence>
<dbReference type="Pfam" id="PF12915">
    <property type="entry name" value="DUF3833"/>
    <property type="match status" value="1"/>
</dbReference>
<reference evidence="1" key="1">
    <citation type="submission" date="2021-04" db="EMBL/GenBank/DDBJ databases">
        <title>Oceanospirillales bacteria with DddD are important DMSP degraders in coastal seawater.</title>
        <authorList>
            <person name="Liu J."/>
        </authorList>
    </citation>
    <scope>NUCLEOTIDE SEQUENCE</scope>
    <source>
        <strain evidence="1">D13-1</strain>
    </source>
</reference>